<dbReference type="RefSeq" id="WP_190925023.1">
    <property type="nucleotide sequence ID" value="NZ_JACXJA010000005.1"/>
</dbReference>
<dbReference type="InterPro" id="IPR012480">
    <property type="entry name" value="Hepar_II_III_C"/>
</dbReference>
<dbReference type="SUPFAM" id="SSF48230">
    <property type="entry name" value="Chondroitin AC/alginate lyase"/>
    <property type="match status" value="1"/>
</dbReference>
<evidence type="ECO:0000256" key="4">
    <source>
        <dbReference type="ARBA" id="ARBA00023239"/>
    </source>
</evidence>
<sequence length="1269" mass="138459">MIKLIRDGKTAWSILFLIVLLAAAVPGLYAANQVPDPDAYPDVELLDDRFGIALPLGGGAIAADGLLNEAAWAGAPGMGQFRTFFDVQPAERDTIMKAVYDAENLYIALQSPLGYDAAPQAERVFVLLGTPDDEYKYYMIPVNITTDSHPVSINFNNWTGQDPQDSRQTFVNLVLTQKVAPVVAKQPDGSWTAEMTIPWSALGSPQLAPGTELRLNAVRYYGPDSSHPASAWSPVRTSALIDDDRNRPLAQRGFILHAGITNEGRMGSLYLAGPPIPDSAGLAEPWQTQQPRLKFKSFGEKVLMFKKSSFPQLKHAELRLVWTTPSGERTVLDDVALSKIKSDYTIEFSHPAPLEDGQYRLQLAAFGPGSGAVKLADFSFDRNSLIQAGEHMYRVPAPGAPVTSVTYAPPTAEVQQLLQLIPDKVGFFAAGIPHNTQLGFRSANYTWSAANPWKITSADTQKLDYPNEQYPETDTLTVTNKLGQQVEYPYYTDSSGKRYFLSAHLWHYQRQHAVKRTKELAAADPLGAARLLYRFSQAYPGWVRINDTVWIQYPLAGSAAPPYPYFGGIWERWTLQELVALRPLADAFAEVDKTDAFELLSVETGVDVRSKIVDGMLLPSLKEVFSYPTLNHNIEYSNWIGLIQLGKALKEPQYIHEAVKRMADFAESGFYMDGFWKEITLSYHNQTSNGLRGTTGYAAGWTDPPGYLSSITGQRFDNFDPSVSVPQLGALLNVPNLLAYPNGYYYPINDTWAFQKATAPQNVSSLLMPGAGIAKLIRGQGAGQSQLYMTFSPKYGHDHKDPLNLALYAEGQELLPDIGYTHTFYRQWTLSTLGHNTVVVDGKDASIKEDGKRGGTLSAFVRLSASGDVQAMRAHQENAYPGLDHYSREPWFVGFDGAAGGEGYVLDLFRVSGGAKHEYTLNGDANRDAAITADVPLTPYGPYLVEGNPTIIHPAQETDTGGTSDNQYYGYIYVRDVQTADVPGGSYKLTMTTSSGNADLAGMKVFGFAGAGDNRLFIGEAPSLRATRVTGLSADTNAQAVAYTMPKFVLRKEGADLSSQFVHVIEPYAGGAVPKIGNVQVLRSDAESREAIVAVSYGSITDIILSSPDNDGQPLTAGDLTMIGKMGFIRLENGAVKAMYLAGGTLLQKGSETLNGEGVFSGDIHRVLRAQLPGETNGFVTPAIVPPSVAGHYIVVDHPDQTTHAYRITGVTRNEAAGETVIAVDMDPGFDYTSEAVTADRPSRLHYFPGTTWNGTHTFRIDSVNRLAP</sequence>
<reference evidence="6" key="1">
    <citation type="submission" date="2020-09" db="EMBL/GenBank/DDBJ databases">
        <title>A novel bacterium of genus Paenibacillus, isolated from South China Sea.</title>
        <authorList>
            <person name="Huang H."/>
            <person name="Mo K."/>
            <person name="Hu Y."/>
        </authorList>
    </citation>
    <scope>NUCLEOTIDE SEQUENCE</scope>
    <source>
        <strain evidence="6">IB182363</strain>
    </source>
</reference>
<dbReference type="Gene3D" id="2.60.40.1190">
    <property type="match status" value="1"/>
</dbReference>
<gene>
    <name evidence="6" type="ORF">IDH45_04305</name>
</gene>
<dbReference type="GO" id="GO:0042597">
    <property type="term" value="C:periplasmic space"/>
    <property type="evidence" value="ECO:0007669"/>
    <property type="project" value="UniProtKB-SubCell"/>
</dbReference>
<dbReference type="GO" id="GO:0016829">
    <property type="term" value="F:lyase activity"/>
    <property type="evidence" value="ECO:0007669"/>
    <property type="project" value="UniProtKB-KW"/>
</dbReference>
<evidence type="ECO:0000256" key="1">
    <source>
        <dbReference type="ARBA" id="ARBA00004418"/>
    </source>
</evidence>
<dbReference type="PANTHER" id="PTHR39210">
    <property type="entry name" value="HEPARIN-SULFATE LYASE"/>
    <property type="match status" value="1"/>
</dbReference>
<dbReference type="PANTHER" id="PTHR39210:SF1">
    <property type="entry name" value="HEPARIN-SULFATE LYASE"/>
    <property type="match status" value="1"/>
</dbReference>
<keyword evidence="4" id="KW-0456">Lyase</keyword>
<dbReference type="Gene3D" id="2.70.98.70">
    <property type="match status" value="1"/>
</dbReference>
<name>A0A927C4J6_9BACL</name>
<dbReference type="AlphaFoldDB" id="A0A927C4J6"/>
<comment type="caution">
    <text evidence="6">The sequence shown here is derived from an EMBL/GenBank/DDBJ whole genome shotgun (WGS) entry which is preliminary data.</text>
</comment>
<dbReference type="InterPro" id="IPR008929">
    <property type="entry name" value="Chondroitin_lyas"/>
</dbReference>
<evidence type="ECO:0000259" key="5">
    <source>
        <dbReference type="Pfam" id="PF07940"/>
    </source>
</evidence>
<dbReference type="Gene3D" id="1.50.10.100">
    <property type="entry name" value="Chondroitin AC/alginate lyase"/>
    <property type="match status" value="1"/>
</dbReference>
<keyword evidence="3" id="KW-0574">Periplasm</keyword>
<protein>
    <submittedName>
        <fullName evidence="6">Heparinase II/III family protein</fullName>
    </submittedName>
</protein>
<dbReference type="SUPFAM" id="SSF49344">
    <property type="entry name" value="CBD9-like"/>
    <property type="match status" value="1"/>
</dbReference>
<keyword evidence="7" id="KW-1185">Reference proteome</keyword>
<accession>A0A927C4J6</accession>
<feature type="domain" description="Heparinase II/III-like C-terminal" evidence="5">
    <location>
        <begin position="766"/>
        <end position="885"/>
    </location>
</feature>
<organism evidence="6 7">
    <name type="scientific">Paenibacillus oceani</name>
    <dbReference type="NCBI Taxonomy" id="2772510"/>
    <lineage>
        <taxon>Bacteria</taxon>
        <taxon>Bacillati</taxon>
        <taxon>Bacillota</taxon>
        <taxon>Bacilli</taxon>
        <taxon>Bacillales</taxon>
        <taxon>Paenibacillaceae</taxon>
        <taxon>Paenibacillus</taxon>
    </lineage>
</organism>
<evidence type="ECO:0000256" key="3">
    <source>
        <dbReference type="ARBA" id="ARBA00022764"/>
    </source>
</evidence>
<comment type="subcellular location">
    <subcellularLocation>
        <location evidence="1">Periplasm</location>
    </subcellularLocation>
</comment>
<evidence type="ECO:0000256" key="2">
    <source>
        <dbReference type="ARBA" id="ARBA00022729"/>
    </source>
</evidence>
<dbReference type="Pfam" id="PF07940">
    <property type="entry name" value="Hepar_II_III_C"/>
    <property type="match status" value="1"/>
</dbReference>
<proteinExistence type="predicted"/>
<evidence type="ECO:0000313" key="6">
    <source>
        <dbReference type="EMBL" id="MBD2861209.1"/>
    </source>
</evidence>
<keyword evidence="2" id="KW-0732">Signal</keyword>
<evidence type="ECO:0000313" key="7">
    <source>
        <dbReference type="Proteomes" id="UP000639396"/>
    </source>
</evidence>
<dbReference type="EMBL" id="JACXJA010000005">
    <property type="protein sequence ID" value="MBD2861209.1"/>
    <property type="molecule type" value="Genomic_DNA"/>
</dbReference>
<dbReference type="Proteomes" id="UP000639396">
    <property type="component" value="Unassembled WGS sequence"/>
</dbReference>